<dbReference type="PANTHER" id="PTHR10908:SF0">
    <property type="entry name" value="SEROTONIN N-ACETYLTRANSFERASE"/>
    <property type="match status" value="1"/>
</dbReference>
<evidence type="ECO:0000313" key="4">
    <source>
        <dbReference type="EMBL" id="MBM7635605.1"/>
    </source>
</evidence>
<dbReference type="EMBL" id="JAFBEI010000006">
    <property type="protein sequence ID" value="MBM7635605.1"/>
    <property type="molecule type" value="Genomic_DNA"/>
</dbReference>
<dbReference type="CDD" id="cd04301">
    <property type="entry name" value="NAT_SF"/>
    <property type="match status" value="1"/>
</dbReference>
<accession>A0ABS2PKU3</accession>
<dbReference type="Pfam" id="PF00583">
    <property type="entry name" value="Acetyltransf_1"/>
    <property type="match status" value="1"/>
</dbReference>
<dbReference type="Proteomes" id="UP000809081">
    <property type="component" value="Unassembled WGS sequence"/>
</dbReference>
<comment type="caution">
    <text evidence="4">The sequence shown here is derived from an EMBL/GenBank/DDBJ whole genome shotgun (WGS) entry which is preliminary data.</text>
</comment>
<sequence length="168" mass="18508">MIIRHATLEDWEEIVAIEQENFSQAEAATPEDMRSRITTISDTFLVAEVDGKLAGYVVGPAVNQRYLTDDLFHEVVPNPSAGGYIALTSLSVNPTFQNQGIGTALLAAMKDLAIAQEREGISLTCHDYLIAYYERNGFLDEGESESSHGGASWYNLVWDASETSLRVF</sequence>
<keyword evidence="5" id="KW-1185">Reference proteome</keyword>
<dbReference type="SUPFAM" id="SSF55729">
    <property type="entry name" value="Acyl-CoA N-acyltransferases (Nat)"/>
    <property type="match status" value="1"/>
</dbReference>
<keyword evidence="2" id="KW-0012">Acyltransferase</keyword>
<evidence type="ECO:0000256" key="1">
    <source>
        <dbReference type="ARBA" id="ARBA00022679"/>
    </source>
</evidence>
<dbReference type="PANTHER" id="PTHR10908">
    <property type="entry name" value="SEROTONIN N-ACETYLTRANSFERASE"/>
    <property type="match status" value="1"/>
</dbReference>
<dbReference type="InterPro" id="IPR000182">
    <property type="entry name" value="GNAT_dom"/>
</dbReference>
<evidence type="ECO:0000313" key="5">
    <source>
        <dbReference type="Proteomes" id="UP000809081"/>
    </source>
</evidence>
<name>A0ABS2PKU3_9STRE</name>
<organism evidence="4 5">
    <name type="scientific">Streptococcus saliviloxodontae</name>
    <dbReference type="NCBI Taxonomy" id="1349416"/>
    <lineage>
        <taxon>Bacteria</taxon>
        <taxon>Bacillati</taxon>
        <taxon>Bacillota</taxon>
        <taxon>Bacilli</taxon>
        <taxon>Lactobacillales</taxon>
        <taxon>Streptococcaceae</taxon>
        <taxon>Streptococcus</taxon>
    </lineage>
</organism>
<dbReference type="InterPro" id="IPR016181">
    <property type="entry name" value="Acyl_CoA_acyltransferase"/>
</dbReference>
<dbReference type="PROSITE" id="PS51186">
    <property type="entry name" value="GNAT"/>
    <property type="match status" value="1"/>
</dbReference>
<proteinExistence type="predicted"/>
<evidence type="ECO:0000256" key="2">
    <source>
        <dbReference type="ARBA" id="ARBA00023315"/>
    </source>
</evidence>
<evidence type="ECO:0000259" key="3">
    <source>
        <dbReference type="PROSITE" id="PS51186"/>
    </source>
</evidence>
<feature type="domain" description="N-acetyltransferase" evidence="3">
    <location>
        <begin position="1"/>
        <end position="159"/>
    </location>
</feature>
<dbReference type="Gene3D" id="3.40.630.30">
    <property type="match status" value="1"/>
</dbReference>
<protein>
    <submittedName>
        <fullName evidence="4">Ribosomal protein S18 acetylase RimI-like enzyme</fullName>
    </submittedName>
</protein>
<gene>
    <name evidence="4" type="ORF">JOC31_000406</name>
</gene>
<dbReference type="InterPro" id="IPR051635">
    <property type="entry name" value="SNAT-like"/>
</dbReference>
<reference evidence="4 5" key="1">
    <citation type="submission" date="2021-01" db="EMBL/GenBank/DDBJ databases">
        <title>Genomic Encyclopedia of Type Strains, Phase IV (KMG-IV): sequencing the most valuable type-strain genomes for metagenomic binning, comparative biology and taxonomic classification.</title>
        <authorList>
            <person name="Goeker M."/>
        </authorList>
    </citation>
    <scope>NUCLEOTIDE SEQUENCE [LARGE SCALE GENOMIC DNA]</scope>
    <source>
        <strain evidence="4 5">DSM 27513</strain>
    </source>
</reference>
<dbReference type="RefSeq" id="WP_205016539.1">
    <property type="nucleotide sequence ID" value="NZ_JAFBEI010000006.1"/>
</dbReference>
<keyword evidence="1" id="KW-0808">Transferase</keyword>